<dbReference type="Pfam" id="PF01398">
    <property type="entry name" value="JAB"/>
    <property type="match status" value="1"/>
</dbReference>
<dbReference type="PANTHER" id="PTHR10410">
    <property type="entry name" value="EUKARYOTIC TRANSLATION INITIATION FACTOR 3 -RELATED"/>
    <property type="match status" value="1"/>
</dbReference>
<evidence type="ECO:0000256" key="2">
    <source>
        <dbReference type="ARBA" id="ARBA00022540"/>
    </source>
</evidence>
<dbReference type="GO" id="GO:0001732">
    <property type="term" value="P:formation of cytoplasmic translation initiation complex"/>
    <property type="evidence" value="ECO:0007669"/>
    <property type="project" value="UniProtKB-UniRule"/>
</dbReference>
<comment type="caution">
    <text evidence="5">The sequence shown here is derived from an EMBL/GenBank/DDBJ whole genome shotgun (WGS) entry which is preliminary data.</text>
</comment>
<dbReference type="HAMAP" id="MF_03007">
    <property type="entry name" value="eIF3h"/>
    <property type="match status" value="1"/>
</dbReference>
<dbReference type="GO" id="GO:0033290">
    <property type="term" value="C:eukaryotic 48S preinitiation complex"/>
    <property type="evidence" value="ECO:0007669"/>
    <property type="project" value="UniProtKB-UniRule"/>
</dbReference>
<dbReference type="CDD" id="cd08065">
    <property type="entry name" value="MPN_eIF3h"/>
    <property type="match status" value="1"/>
</dbReference>
<dbReference type="GO" id="GO:0008237">
    <property type="term" value="F:metallopeptidase activity"/>
    <property type="evidence" value="ECO:0007669"/>
    <property type="project" value="InterPro"/>
</dbReference>
<dbReference type="GO" id="GO:0016282">
    <property type="term" value="C:eukaryotic 43S preinitiation complex"/>
    <property type="evidence" value="ECO:0007669"/>
    <property type="project" value="UniProtKB-UniRule"/>
</dbReference>
<name>A0A8J1TQB8_OWEFU</name>
<dbReference type="InterPro" id="IPR037518">
    <property type="entry name" value="MPN"/>
</dbReference>
<reference evidence="5" key="1">
    <citation type="submission" date="2022-03" db="EMBL/GenBank/DDBJ databases">
        <authorList>
            <person name="Martin C."/>
        </authorList>
    </citation>
    <scope>NUCLEOTIDE SEQUENCE</scope>
</reference>
<dbReference type="Gene3D" id="3.40.140.10">
    <property type="entry name" value="Cytidine Deaminase, domain 2"/>
    <property type="match status" value="1"/>
</dbReference>
<dbReference type="PROSITE" id="PS50249">
    <property type="entry name" value="MPN"/>
    <property type="match status" value="1"/>
</dbReference>
<dbReference type="OrthoDB" id="10265695at2759"/>
<dbReference type="InterPro" id="IPR027524">
    <property type="entry name" value="eIF3h"/>
</dbReference>
<evidence type="ECO:0000313" key="5">
    <source>
        <dbReference type="EMBL" id="CAH1775207.1"/>
    </source>
</evidence>
<dbReference type="InterPro" id="IPR000555">
    <property type="entry name" value="JAMM/MPN+_dom"/>
</dbReference>
<comment type="subcellular location">
    <subcellularLocation>
        <location evidence="4">Cytoplasm</location>
    </subcellularLocation>
</comment>
<dbReference type="Pfam" id="PF19445">
    <property type="entry name" value="eIF3h_C"/>
    <property type="match status" value="1"/>
</dbReference>
<evidence type="ECO:0000256" key="4">
    <source>
        <dbReference type="HAMAP-Rule" id="MF_03007"/>
    </source>
</evidence>
<dbReference type="InterPro" id="IPR045810">
    <property type="entry name" value="eIF3h_C"/>
</dbReference>
<evidence type="ECO:0000256" key="1">
    <source>
        <dbReference type="ARBA" id="ARBA00022490"/>
    </source>
</evidence>
<dbReference type="EMBL" id="CAIIXF020000001">
    <property type="protein sequence ID" value="CAH1775207.1"/>
    <property type="molecule type" value="Genomic_DNA"/>
</dbReference>
<dbReference type="FunFam" id="3.40.140.10:FF:000045">
    <property type="entry name" value="Eukaryotic translation initiation factor 3 subunit H"/>
    <property type="match status" value="1"/>
</dbReference>
<dbReference type="SMART" id="SM00232">
    <property type="entry name" value="JAB_MPN"/>
    <property type="match status" value="1"/>
</dbReference>
<evidence type="ECO:0000313" key="6">
    <source>
        <dbReference type="Proteomes" id="UP000749559"/>
    </source>
</evidence>
<keyword evidence="1 4" id="KW-0963">Cytoplasm</keyword>
<protein>
    <recommendedName>
        <fullName evidence="4">Eukaryotic translation initiation factor 3 subunit H</fullName>
        <shortName evidence="4">eIF3h</shortName>
    </recommendedName>
</protein>
<keyword evidence="3 4" id="KW-0648">Protein biosynthesis</keyword>
<dbReference type="Proteomes" id="UP000749559">
    <property type="component" value="Unassembled WGS sequence"/>
</dbReference>
<comment type="subunit">
    <text evidence="4">Component of the eukaryotic translation initiation factor 3 (eIF-3) complex.</text>
</comment>
<keyword evidence="6" id="KW-1185">Reference proteome</keyword>
<evidence type="ECO:0000256" key="3">
    <source>
        <dbReference type="ARBA" id="ARBA00022917"/>
    </source>
</evidence>
<dbReference type="GO" id="GO:0003743">
    <property type="term" value="F:translation initiation factor activity"/>
    <property type="evidence" value="ECO:0007669"/>
    <property type="project" value="UniProtKB-UniRule"/>
</dbReference>
<organism evidence="5 6">
    <name type="scientific">Owenia fusiformis</name>
    <name type="common">Polychaete worm</name>
    <dbReference type="NCBI Taxonomy" id="6347"/>
    <lineage>
        <taxon>Eukaryota</taxon>
        <taxon>Metazoa</taxon>
        <taxon>Spiralia</taxon>
        <taxon>Lophotrochozoa</taxon>
        <taxon>Annelida</taxon>
        <taxon>Polychaeta</taxon>
        <taxon>Sedentaria</taxon>
        <taxon>Canalipalpata</taxon>
        <taxon>Sabellida</taxon>
        <taxon>Oweniida</taxon>
        <taxon>Oweniidae</taxon>
        <taxon>Owenia</taxon>
    </lineage>
</organism>
<gene>
    <name evidence="5" type="ORF">OFUS_LOCUS2539</name>
</gene>
<comment type="function">
    <text evidence="4">Component of the eukaryotic translation initiation factor 3 (eIF-3) complex, which is involved in protein synthesis of a specialized repertoire of mRNAs and, together with other initiation factors, stimulates binding of mRNA and methionyl-tRNAi to the 40S ribosome. The eIF-3 complex specifically targets and initiates translation of a subset of mRNAs involved in cell proliferation.</text>
</comment>
<accession>A0A8J1TQB8</accession>
<comment type="similarity">
    <text evidence="4">Belongs to the eIF-3 subunit H family.</text>
</comment>
<dbReference type="InterPro" id="IPR050242">
    <property type="entry name" value="JAMM_MPN+_peptidase_M67A"/>
</dbReference>
<sequence>MAGRNSDSQVKFVLIDGLVVLKVIKHCEEIGSGGTELVQGVLLGLVVENRLEITNCFPFPQHSENQEDFDEVQYQMEMMRNLRHVNIDHLHVGWYQSTYHGSFVNKALIESQFNYQHSIEESVVLIYDPVKSSHGKISLKAFRLTPVMMEMYREGDFSPETVSSSNLSFEKMFEEIPIVFKNSHLVNALMCEIEETQPPKEHDQFLDLATTSVLEKEMALMMKCVDELSQDANKFTNFQRQVQKQKHAKEQYLMKRKQENELRAQRKEAPLPEEDINKIFKPLQPPPRLESLLTSAQINQYSQSINEFAKQSFGKLFMAESLQENKVASN</sequence>
<keyword evidence="2 4" id="KW-0396">Initiation factor</keyword>
<dbReference type="GO" id="GO:0005852">
    <property type="term" value="C:eukaryotic translation initiation factor 3 complex"/>
    <property type="evidence" value="ECO:0007669"/>
    <property type="project" value="UniProtKB-UniRule"/>
</dbReference>
<proteinExistence type="inferred from homology"/>
<dbReference type="AlphaFoldDB" id="A0A8J1TQB8"/>